<name>A0A291QSP1_9BACT</name>
<evidence type="ECO:0000256" key="1">
    <source>
        <dbReference type="SAM" id="Phobius"/>
    </source>
</evidence>
<sequence>MRVNVWFWGNAFGVGWGMQKSPSLETLPLYLAYTLDLFLAFLISFSHALLFLVDLLFIL</sequence>
<keyword evidence="1" id="KW-1133">Transmembrane helix</keyword>
<organism evidence="2 3">
    <name type="scientific">Chitinophaga caeni</name>
    <dbReference type="NCBI Taxonomy" id="2029983"/>
    <lineage>
        <taxon>Bacteria</taxon>
        <taxon>Pseudomonadati</taxon>
        <taxon>Bacteroidota</taxon>
        <taxon>Chitinophagia</taxon>
        <taxon>Chitinophagales</taxon>
        <taxon>Chitinophagaceae</taxon>
        <taxon>Chitinophaga</taxon>
    </lineage>
</organism>
<feature type="transmembrane region" description="Helical" evidence="1">
    <location>
        <begin position="37"/>
        <end position="58"/>
    </location>
</feature>
<dbReference type="EMBL" id="CP023777">
    <property type="protein sequence ID" value="ATL46864.1"/>
    <property type="molecule type" value="Genomic_DNA"/>
</dbReference>
<accession>A0A291QSP1</accession>
<reference evidence="2 3" key="1">
    <citation type="submission" date="2017-10" db="EMBL/GenBank/DDBJ databases">
        <title>Paenichitinophaga pekingensis gen. nov., sp. nov., isolated from activated sludge.</title>
        <authorList>
            <person name="Jin D."/>
            <person name="Kong X."/>
            <person name="Deng Y."/>
            <person name="Bai Z."/>
        </authorList>
    </citation>
    <scope>NUCLEOTIDE SEQUENCE [LARGE SCALE GENOMIC DNA]</scope>
    <source>
        <strain evidence="2 3">13</strain>
    </source>
</reference>
<evidence type="ECO:0000313" key="2">
    <source>
        <dbReference type="EMBL" id="ATL46864.1"/>
    </source>
</evidence>
<keyword evidence="1" id="KW-0472">Membrane</keyword>
<dbReference type="Proteomes" id="UP000220133">
    <property type="component" value="Chromosome"/>
</dbReference>
<dbReference type="KEGG" id="cbae:COR50_06535"/>
<keyword evidence="1" id="KW-0812">Transmembrane</keyword>
<keyword evidence="3" id="KW-1185">Reference proteome</keyword>
<protein>
    <submittedName>
        <fullName evidence="2">Uncharacterized protein</fullName>
    </submittedName>
</protein>
<proteinExistence type="predicted"/>
<dbReference type="AlphaFoldDB" id="A0A291QSP1"/>
<evidence type="ECO:0000313" key="3">
    <source>
        <dbReference type="Proteomes" id="UP000220133"/>
    </source>
</evidence>
<gene>
    <name evidence="2" type="ORF">COR50_06535</name>
</gene>